<keyword evidence="1" id="KW-0732">Signal</keyword>
<dbReference type="GO" id="GO:0009523">
    <property type="term" value="C:photosystem II"/>
    <property type="evidence" value="ECO:0007669"/>
    <property type="project" value="InterPro"/>
</dbReference>
<dbReference type="Proteomes" id="UP001153069">
    <property type="component" value="Unassembled WGS sequence"/>
</dbReference>
<dbReference type="OrthoDB" id="2020701at2759"/>
<accession>A0A9N8H5J8</accession>
<feature type="chain" id="PRO_5040336489" evidence="1">
    <location>
        <begin position="35"/>
        <end position="266"/>
    </location>
</feature>
<feature type="domain" description="PsbP C-terminal" evidence="2">
    <location>
        <begin position="121"/>
        <end position="264"/>
    </location>
</feature>
<dbReference type="PANTHER" id="PTHR31407">
    <property type="match status" value="1"/>
</dbReference>
<evidence type="ECO:0000313" key="4">
    <source>
        <dbReference type="Proteomes" id="UP001153069"/>
    </source>
</evidence>
<gene>
    <name evidence="3" type="ORF">SEMRO_25_G017010.1</name>
</gene>
<dbReference type="PANTHER" id="PTHR31407:SF16">
    <property type="entry name" value="PSBP DOMAIN-CONTAINING PROTEIN 7, CHLOROPLASTIC"/>
    <property type="match status" value="1"/>
</dbReference>
<proteinExistence type="predicted"/>
<dbReference type="InterPro" id="IPR016123">
    <property type="entry name" value="Mog1/PsbP_a/b/a-sand"/>
</dbReference>
<evidence type="ECO:0000256" key="1">
    <source>
        <dbReference type="SAM" id="SignalP"/>
    </source>
</evidence>
<dbReference type="InterPro" id="IPR002683">
    <property type="entry name" value="PsbP_C"/>
</dbReference>
<name>A0A9N8H5J8_9STRA</name>
<feature type="signal peptide" evidence="1">
    <location>
        <begin position="1"/>
        <end position="34"/>
    </location>
</feature>
<comment type="caution">
    <text evidence="3">The sequence shown here is derived from an EMBL/GenBank/DDBJ whole genome shotgun (WGS) entry which is preliminary data.</text>
</comment>
<dbReference type="AlphaFoldDB" id="A0A9N8H5J8"/>
<dbReference type="GO" id="GO:0005509">
    <property type="term" value="F:calcium ion binding"/>
    <property type="evidence" value="ECO:0007669"/>
    <property type="project" value="InterPro"/>
</dbReference>
<dbReference type="EMBL" id="CAICTM010000025">
    <property type="protein sequence ID" value="CAB9497758.1"/>
    <property type="molecule type" value="Genomic_DNA"/>
</dbReference>
<protein>
    <submittedName>
        <fullName evidence="3">PsbP</fullName>
    </submittedName>
</protein>
<sequence>MSLAGSCRYQINHGQGPWRFLLVCILSWVKSSHAFVMFQESFQTQQSTPRKAEIPSSLFSVSGPEAQNEDVRAVSEAPMGRRRALDNFAAVAGSMLLIPTNLALADNDDDATIQRGNGFAYKFVPPPEMEPGAKPVKTHLFEINWKSPTTARYTFGVTVDPVRIQNLKEFGTPEEVAAKVVLAEVNRDGIFEVTLVKDPVAVEEDGILSYILNYLSQGKRGDKRFVAKFCIQNQRLYALTAQVLESDYNAKEAEIMKAVESFRVLP</sequence>
<keyword evidence="4" id="KW-1185">Reference proteome</keyword>
<reference evidence="3" key="1">
    <citation type="submission" date="2020-06" db="EMBL/GenBank/DDBJ databases">
        <authorList>
            <consortium name="Plant Systems Biology data submission"/>
        </authorList>
    </citation>
    <scope>NUCLEOTIDE SEQUENCE</scope>
    <source>
        <strain evidence="3">D6</strain>
    </source>
</reference>
<organism evidence="3 4">
    <name type="scientific">Seminavis robusta</name>
    <dbReference type="NCBI Taxonomy" id="568900"/>
    <lineage>
        <taxon>Eukaryota</taxon>
        <taxon>Sar</taxon>
        <taxon>Stramenopiles</taxon>
        <taxon>Ochrophyta</taxon>
        <taxon>Bacillariophyta</taxon>
        <taxon>Bacillariophyceae</taxon>
        <taxon>Bacillariophycidae</taxon>
        <taxon>Naviculales</taxon>
        <taxon>Naviculaceae</taxon>
        <taxon>Seminavis</taxon>
    </lineage>
</organism>
<evidence type="ECO:0000259" key="2">
    <source>
        <dbReference type="Pfam" id="PF01789"/>
    </source>
</evidence>
<dbReference type="GO" id="GO:0015979">
    <property type="term" value="P:photosynthesis"/>
    <property type="evidence" value="ECO:0007669"/>
    <property type="project" value="InterPro"/>
</dbReference>
<dbReference type="Gene3D" id="3.40.1000.10">
    <property type="entry name" value="Mog1/PsbP, alpha/beta/alpha sandwich"/>
    <property type="match status" value="1"/>
</dbReference>
<evidence type="ECO:0000313" key="3">
    <source>
        <dbReference type="EMBL" id="CAB9497758.1"/>
    </source>
</evidence>
<dbReference type="Pfam" id="PF01789">
    <property type="entry name" value="PsbP"/>
    <property type="match status" value="1"/>
</dbReference>
<dbReference type="SUPFAM" id="SSF55724">
    <property type="entry name" value="Mog1p/PsbP-like"/>
    <property type="match status" value="1"/>
</dbReference>
<dbReference type="GO" id="GO:0019898">
    <property type="term" value="C:extrinsic component of membrane"/>
    <property type="evidence" value="ECO:0007669"/>
    <property type="project" value="InterPro"/>
</dbReference>